<evidence type="ECO:0000313" key="1">
    <source>
        <dbReference type="EMBL" id="DAD98361.1"/>
    </source>
</evidence>
<name>A0A8S5NUG4_9CAUD</name>
<organism evidence="1">
    <name type="scientific">Siphoviridae sp. ctgEf12</name>
    <dbReference type="NCBI Taxonomy" id="2825605"/>
    <lineage>
        <taxon>Viruses</taxon>
        <taxon>Duplodnaviria</taxon>
        <taxon>Heunggongvirae</taxon>
        <taxon>Uroviricota</taxon>
        <taxon>Caudoviricetes</taxon>
    </lineage>
</organism>
<dbReference type="EMBL" id="BK015260">
    <property type="protein sequence ID" value="DAD98361.1"/>
    <property type="molecule type" value="Genomic_DNA"/>
</dbReference>
<protein>
    <submittedName>
        <fullName evidence="1">Uncharacterized protein</fullName>
    </submittedName>
</protein>
<proteinExistence type="predicted"/>
<sequence>MEFLLRKRYNIYIKPPIILVNTHRAFKLNHSH</sequence>
<accession>A0A8S5NUG4</accession>
<reference evidence="1" key="1">
    <citation type="journal article" date="2021" name="Proc. Natl. Acad. Sci. U.S.A.">
        <title>A Catalog of Tens of Thousands of Viruses from Human Metagenomes Reveals Hidden Associations with Chronic Diseases.</title>
        <authorList>
            <person name="Tisza M.J."/>
            <person name="Buck C.B."/>
        </authorList>
    </citation>
    <scope>NUCLEOTIDE SEQUENCE</scope>
    <source>
        <strain evidence="1">CtgEf12</strain>
    </source>
</reference>